<evidence type="ECO:0000313" key="9">
    <source>
        <dbReference type="EMBL" id="RSU03562.1"/>
    </source>
</evidence>
<evidence type="ECO:0000256" key="2">
    <source>
        <dbReference type="ARBA" id="ARBA00007776"/>
    </source>
</evidence>
<feature type="transmembrane region" description="Helical" evidence="8">
    <location>
        <begin position="12"/>
        <end position="30"/>
    </location>
</feature>
<proteinExistence type="inferred from homology"/>
<sequence length="177" mass="20533">MKMNKIFTNSVMKLLVPFILLFLMLFDGQLSNMLRHVTDNTIYFNSHLFLIGLIISSLYFDKRYVMIVSLVLGAIFDWHYYNIIGINIVVLPLTVLFIYVVFKYVKPTIFTLLMSLVVFITVMDGTAYLLQVIFKLTNPAFQKFITNNIGPTLIMNIAICILFSYPLNKLIEKRSHD</sequence>
<evidence type="ECO:0000256" key="4">
    <source>
        <dbReference type="ARBA" id="ARBA00022692"/>
    </source>
</evidence>
<protein>
    <submittedName>
        <fullName evidence="9">Rod shape-determining protein MreD</fullName>
    </submittedName>
</protein>
<keyword evidence="4 8" id="KW-0812">Transmembrane</keyword>
<evidence type="ECO:0000313" key="10">
    <source>
        <dbReference type="Proteomes" id="UP000287101"/>
    </source>
</evidence>
<evidence type="ECO:0000256" key="6">
    <source>
        <dbReference type="ARBA" id="ARBA00022989"/>
    </source>
</evidence>
<dbReference type="GO" id="GO:0008360">
    <property type="term" value="P:regulation of cell shape"/>
    <property type="evidence" value="ECO:0007669"/>
    <property type="project" value="UniProtKB-KW"/>
</dbReference>
<evidence type="ECO:0000256" key="8">
    <source>
        <dbReference type="SAM" id="Phobius"/>
    </source>
</evidence>
<keyword evidence="10" id="KW-1185">Reference proteome</keyword>
<comment type="caution">
    <text evidence="9">The sequence shown here is derived from an EMBL/GenBank/DDBJ whole genome shotgun (WGS) entry which is preliminary data.</text>
</comment>
<evidence type="ECO:0000256" key="5">
    <source>
        <dbReference type="ARBA" id="ARBA00022960"/>
    </source>
</evidence>
<dbReference type="EMBL" id="NGJY01000002">
    <property type="protein sequence ID" value="RSU03562.1"/>
    <property type="molecule type" value="Genomic_DNA"/>
</dbReference>
<reference evidence="9 10" key="1">
    <citation type="submission" date="2017-05" db="EMBL/GenBank/DDBJ databases">
        <title>Vagococcus spp. assemblies.</title>
        <authorList>
            <person name="Gulvik C.A."/>
        </authorList>
    </citation>
    <scope>NUCLEOTIDE SEQUENCE [LARGE SCALE GENOMIC DNA]</scope>
    <source>
        <strain evidence="9 10">CCUG 41755</strain>
    </source>
</reference>
<feature type="transmembrane region" description="Helical" evidence="8">
    <location>
        <begin position="149"/>
        <end position="167"/>
    </location>
</feature>
<keyword evidence="7 8" id="KW-0472">Membrane</keyword>
<organism evidence="9 10">
    <name type="scientific">Vagococcus fessus</name>
    <dbReference type="NCBI Taxonomy" id="120370"/>
    <lineage>
        <taxon>Bacteria</taxon>
        <taxon>Bacillati</taxon>
        <taxon>Bacillota</taxon>
        <taxon>Bacilli</taxon>
        <taxon>Lactobacillales</taxon>
        <taxon>Enterococcaceae</taxon>
        <taxon>Vagococcus</taxon>
    </lineage>
</organism>
<comment type="similarity">
    <text evidence="2">Belongs to the MreD family.</text>
</comment>
<feature type="transmembrane region" description="Helical" evidence="8">
    <location>
        <begin position="42"/>
        <end position="60"/>
    </location>
</feature>
<dbReference type="OrthoDB" id="2148512at2"/>
<dbReference type="Proteomes" id="UP000287101">
    <property type="component" value="Unassembled WGS sequence"/>
</dbReference>
<evidence type="ECO:0000256" key="3">
    <source>
        <dbReference type="ARBA" id="ARBA00022475"/>
    </source>
</evidence>
<dbReference type="Pfam" id="PF04093">
    <property type="entry name" value="MreD"/>
    <property type="match status" value="1"/>
</dbReference>
<accession>A0A430A8W2</accession>
<evidence type="ECO:0000256" key="7">
    <source>
        <dbReference type="ARBA" id="ARBA00023136"/>
    </source>
</evidence>
<evidence type="ECO:0000256" key="1">
    <source>
        <dbReference type="ARBA" id="ARBA00004651"/>
    </source>
</evidence>
<keyword evidence="5" id="KW-0133">Cell shape</keyword>
<feature type="transmembrane region" description="Helical" evidence="8">
    <location>
        <begin position="109"/>
        <end position="129"/>
    </location>
</feature>
<feature type="transmembrane region" description="Helical" evidence="8">
    <location>
        <begin position="80"/>
        <end position="102"/>
    </location>
</feature>
<dbReference type="InterPro" id="IPR007227">
    <property type="entry name" value="Cell_shape_determining_MreD"/>
</dbReference>
<name>A0A430A8W2_9ENTE</name>
<comment type="subcellular location">
    <subcellularLocation>
        <location evidence="1">Cell membrane</location>
        <topology evidence="1">Multi-pass membrane protein</topology>
    </subcellularLocation>
</comment>
<dbReference type="NCBIfam" id="TIGR03426">
    <property type="entry name" value="shape_MreD"/>
    <property type="match status" value="1"/>
</dbReference>
<keyword evidence="6 8" id="KW-1133">Transmembrane helix</keyword>
<dbReference type="AlphaFoldDB" id="A0A430A8W2"/>
<gene>
    <name evidence="9" type="ORF">CBF31_07575</name>
</gene>
<keyword evidence="3" id="KW-1003">Cell membrane</keyword>
<dbReference type="GO" id="GO:0005886">
    <property type="term" value="C:plasma membrane"/>
    <property type="evidence" value="ECO:0007669"/>
    <property type="project" value="UniProtKB-SubCell"/>
</dbReference>